<gene>
    <name evidence="2" type="ORF">FB471_4809</name>
</gene>
<accession>A0A542DPG0</accession>
<dbReference type="Gene3D" id="3.40.50.150">
    <property type="entry name" value="Vaccinia Virus protein VP39"/>
    <property type="match status" value="1"/>
</dbReference>
<name>A0A542DPG0_AMYCI</name>
<organism evidence="2 3">
    <name type="scientific">Amycolatopsis cihanbeyliensis</name>
    <dbReference type="NCBI Taxonomy" id="1128664"/>
    <lineage>
        <taxon>Bacteria</taxon>
        <taxon>Bacillati</taxon>
        <taxon>Actinomycetota</taxon>
        <taxon>Actinomycetes</taxon>
        <taxon>Pseudonocardiales</taxon>
        <taxon>Pseudonocardiaceae</taxon>
        <taxon>Amycolatopsis</taxon>
    </lineage>
</organism>
<dbReference type="GO" id="GO:0008168">
    <property type="term" value="F:methyltransferase activity"/>
    <property type="evidence" value="ECO:0007669"/>
    <property type="project" value="UniProtKB-KW"/>
</dbReference>
<reference evidence="2 3" key="1">
    <citation type="submission" date="2019-06" db="EMBL/GenBank/DDBJ databases">
        <title>Sequencing the genomes of 1000 actinobacteria strains.</title>
        <authorList>
            <person name="Klenk H.-P."/>
        </authorList>
    </citation>
    <scope>NUCLEOTIDE SEQUENCE [LARGE SCALE GENOMIC DNA]</scope>
    <source>
        <strain evidence="2 3">DSM 45679</strain>
    </source>
</reference>
<dbReference type="InterPro" id="IPR029063">
    <property type="entry name" value="SAM-dependent_MTases_sf"/>
</dbReference>
<dbReference type="InterPro" id="IPR013217">
    <property type="entry name" value="Methyltransf_12"/>
</dbReference>
<sequence length="292" mass="30977">MSFMSAHTHDDLDWAAELPRMHRLDALEKDSLRTVADRLVADLPPEPTVVDVGSGSGGMSAALAGALAAGPGGTIVLLDAVDELLDAARTAAAGAGRGITVDTVVADAGTAGVRDLVPPADLIWASAVVHHLPDQQAAIDRLVAALRGGGRLALAEGGLDQRLLPWDLGVGKPGLEGRLQAAREGWFLELRTSMPDAVRMPYGWSTALGKAGLVDVTSFTYLVDHPAPATGPVLDYALERLSWLAETTDDRIDQEDRDALGLLLDPRTPEYLGNRTDVFLKYARTVHYGRLP</sequence>
<evidence type="ECO:0000313" key="3">
    <source>
        <dbReference type="Proteomes" id="UP000320876"/>
    </source>
</evidence>
<dbReference type="EMBL" id="VFML01000001">
    <property type="protein sequence ID" value="TQJ04993.1"/>
    <property type="molecule type" value="Genomic_DNA"/>
</dbReference>
<evidence type="ECO:0000259" key="1">
    <source>
        <dbReference type="Pfam" id="PF08242"/>
    </source>
</evidence>
<dbReference type="SUPFAM" id="SSF53335">
    <property type="entry name" value="S-adenosyl-L-methionine-dependent methyltransferases"/>
    <property type="match status" value="1"/>
</dbReference>
<dbReference type="Proteomes" id="UP000320876">
    <property type="component" value="Unassembled WGS sequence"/>
</dbReference>
<protein>
    <submittedName>
        <fullName evidence="2">Trans-aconitate methyltransferase</fullName>
    </submittedName>
</protein>
<dbReference type="AlphaFoldDB" id="A0A542DPG0"/>
<comment type="caution">
    <text evidence="2">The sequence shown here is derived from an EMBL/GenBank/DDBJ whole genome shotgun (WGS) entry which is preliminary data.</text>
</comment>
<dbReference type="CDD" id="cd02440">
    <property type="entry name" value="AdoMet_MTases"/>
    <property type="match status" value="1"/>
</dbReference>
<feature type="domain" description="Methyltransferase type 12" evidence="1">
    <location>
        <begin position="50"/>
        <end position="152"/>
    </location>
</feature>
<keyword evidence="3" id="KW-1185">Reference proteome</keyword>
<proteinExistence type="predicted"/>
<keyword evidence="2" id="KW-0489">Methyltransferase</keyword>
<keyword evidence="2" id="KW-0808">Transferase</keyword>
<dbReference type="GO" id="GO:0032259">
    <property type="term" value="P:methylation"/>
    <property type="evidence" value="ECO:0007669"/>
    <property type="project" value="UniProtKB-KW"/>
</dbReference>
<evidence type="ECO:0000313" key="2">
    <source>
        <dbReference type="EMBL" id="TQJ04993.1"/>
    </source>
</evidence>
<dbReference type="Pfam" id="PF08242">
    <property type="entry name" value="Methyltransf_12"/>
    <property type="match status" value="1"/>
</dbReference>